<evidence type="ECO:0000313" key="2">
    <source>
        <dbReference type="EMBL" id="AQQ72281.1"/>
    </source>
</evidence>
<dbReference type="EMBL" id="CP019646">
    <property type="protein sequence ID" value="AQQ72281.1"/>
    <property type="molecule type" value="Genomic_DNA"/>
</dbReference>
<evidence type="ECO:0000256" key="1">
    <source>
        <dbReference type="SAM" id="Coils"/>
    </source>
</evidence>
<accession>A0A1Q2MHW4</accession>
<gene>
    <name evidence="2" type="ORF">SMSP2_02664</name>
</gene>
<keyword evidence="1" id="KW-0175">Coiled coil</keyword>
<dbReference type="AlphaFoldDB" id="A0A1Q2MHW4"/>
<keyword evidence="3" id="KW-1185">Reference proteome</keyword>
<organism evidence="2 3">
    <name type="scientific">Limihaloglobus sulfuriphilus</name>
    <dbReference type="NCBI Taxonomy" id="1851148"/>
    <lineage>
        <taxon>Bacteria</taxon>
        <taxon>Pseudomonadati</taxon>
        <taxon>Planctomycetota</taxon>
        <taxon>Phycisphaerae</taxon>
        <taxon>Sedimentisphaerales</taxon>
        <taxon>Sedimentisphaeraceae</taxon>
        <taxon>Limihaloglobus</taxon>
    </lineage>
</organism>
<dbReference type="Proteomes" id="UP000188181">
    <property type="component" value="Chromosome"/>
</dbReference>
<proteinExistence type="predicted"/>
<protein>
    <submittedName>
        <fullName evidence="2">Uncharacterized protein</fullName>
    </submittedName>
</protein>
<evidence type="ECO:0000313" key="3">
    <source>
        <dbReference type="Proteomes" id="UP000188181"/>
    </source>
</evidence>
<feature type="coiled-coil region" evidence="1">
    <location>
        <begin position="3"/>
        <end position="30"/>
    </location>
</feature>
<reference evidence="3" key="1">
    <citation type="submission" date="2017-02" db="EMBL/GenBank/DDBJ databases">
        <title>Comparative genomics and description of representatives of a novel lineage of planctomycetes thriving in anoxic sediments.</title>
        <authorList>
            <person name="Spring S."/>
            <person name="Bunk B."/>
            <person name="Sproer C."/>
        </authorList>
    </citation>
    <scope>NUCLEOTIDE SEQUENCE [LARGE SCALE GENOMIC DNA]</scope>
    <source>
        <strain evidence="3">SM-Chi-D1</strain>
    </source>
</reference>
<dbReference type="KEGG" id="pbas:SMSP2_02664"/>
<dbReference type="RefSeq" id="WP_186804732.1">
    <property type="nucleotide sequence ID" value="NZ_CP019646.1"/>
</dbReference>
<sequence length="52" mass="5942">MTDKAYKTLLKELKKEAQKAKHNSKEEAIATLHRIGICTKTGKLKKPYRTAK</sequence>
<name>A0A1Q2MHW4_9BACT</name>